<evidence type="ECO:0000313" key="2">
    <source>
        <dbReference type="Proteomes" id="UP000297703"/>
    </source>
</evidence>
<dbReference type="Proteomes" id="UP000297703">
    <property type="component" value="Unassembled WGS sequence"/>
</dbReference>
<dbReference type="AlphaFoldDB" id="A0A4D9E371"/>
<reference evidence="1 2" key="2">
    <citation type="submission" date="2019-04" db="EMBL/GenBank/DDBJ databases">
        <title>The genome sequence of big-headed turtle.</title>
        <authorList>
            <person name="Gong S."/>
        </authorList>
    </citation>
    <scope>NUCLEOTIDE SEQUENCE [LARGE SCALE GENOMIC DNA]</scope>
    <source>
        <strain evidence="1">DO16091913</strain>
        <tissue evidence="1">Muscle</tissue>
    </source>
</reference>
<protein>
    <submittedName>
        <fullName evidence="1">Trafficking protein particle complex subunit 9</fullName>
    </submittedName>
</protein>
<name>A0A4D9E371_9SAUR</name>
<reference evidence="1 2" key="1">
    <citation type="submission" date="2019-04" db="EMBL/GenBank/DDBJ databases">
        <title>Draft genome of the big-headed turtle Platysternon megacephalum.</title>
        <authorList>
            <person name="Gong S."/>
        </authorList>
    </citation>
    <scope>NUCLEOTIDE SEQUENCE [LARGE SCALE GENOMIC DNA]</scope>
    <source>
        <strain evidence="1">DO16091913</strain>
        <tissue evidence="1">Muscle</tissue>
    </source>
</reference>
<sequence>MPALSQVVSCKQKQKVPLPSAISDWLHYQPLSACFGVRASCDPSTTHGPGEEDVLCAPLLQMALKRVACSAFPHCSLRDLSAKLTALGLQLRNSPWQVASCNIHMALEDDTDMDWASI</sequence>
<gene>
    <name evidence="1" type="ORF">DR999_PMT16197</name>
</gene>
<proteinExistence type="predicted"/>
<evidence type="ECO:0000313" key="1">
    <source>
        <dbReference type="EMBL" id="TFK01564.1"/>
    </source>
</evidence>
<organism evidence="1 2">
    <name type="scientific">Platysternon megacephalum</name>
    <name type="common">big-headed turtle</name>
    <dbReference type="NCBI Taxonomy" id="55544"/>
    <lineage>
        <taxon>Eukaryota</taxon>
        <taxon>Metazoa</taxon>
        <taxon>Chordata</taxon>
        <taxon>Craniata</taxon>
        <taxon>Vertebrata</taxon>
        <taxon>Euteleostomi</taxon>
        <taxon>Archelosauria</taxon>
        <taxon>Testudinata</taxon>
        <taxon>Testudines</taxon>
        <taxon>Cryptodira</taxon>
        <taxon>Durocryptodira</taxon>
        <taxon>Testudinoidea</taxon>
        <taxon>Platysternidae</taxon>
        <taxon>Platysternon</taxon>
    </lineage>
</organism>
<comment type="caution">
    <text evidence="1">The sequence shown here is derived from an EMBL/GenBank/DDBJ whole genome shotgun (WGS) entry which is preliminary data.</text>
</comment>
<dbReference type="EMBL" id="QXTE01000223">
    <property type="protein sequence ID" value="TFK01564.1"/>
    <property type="molecule type" value="Genomic_DNA"/>
</dbReference>
<accession>A0A4D9E371</accession>
<keyword evidence="2" id="KW-1185">Reference proteome</keyword>